<organism evidence="2 3">
    <name type="scientific">Rotaria sordida</name>
    <dbReference type="NCBI Taxonomy" id="392033"/>
    <lineage>
        <taxon>Eukaryota</taxon>
        <taxon>Metazoa</taxon>
        <taxon>Spiralia</taxon>
        <taxon>Gnathifera</taxon>
        <taxon>Rotifera</taxon>
        <taxon>Eurotatoria</taxon>
        <taxon>Bdelloidea</taxon>
        <taxon>Philodinida</taxon>
        <taxon>Philodinidae</taxon>
        <taxon>Rotaria</taxon>
    </lineage>
</organism>
<evidence type="ECO:0008006" key="4">
    <source>
        <dbReference type="Google" id="ProtNLM"/>
    </source>
</evidence>
<accession>A0A819I5T4</accession>
<evidence type="ECO:0000313" key="3">
    <source>
        <dbReference type="Proteomes" id="UP000663836"/>
    </source>
</evidence>
<gene>
    <name evidence="2" type="ORF">JBS370_LOCUS21252</name>
    <name evidence="1" type="ORF">ZHD862_LOCUS30652</name>
</gene>
<proteinExistence type="predicted"/>
<dbReference type="EMBL" id="CAJOBD010002788">
    <property type="protein sequence ID" value="CAF3908209.1"/>
    <property type="molecule type" value="Genomic_DNA"/>
</dbReference>
<dbReference type="EMBL" id="CAJNOT010002924">
    <property type="protein sequence ID" value="CAF1352757.1"/>
    <property type="molecule type" value="Genomic_DNA"/>
</dbReference>
<dbReference type="AlphaFoldDB" id="A0A819I5T4"/>
<evidence type="ECO:0000313" key="1">
    <source>
        <dbReference type="EMBL" id="CAF1352757.1"/>
    </source>
</evidence>
<comment type="caution">
    <text evidence="2">The sequence shown here is derived from an EMBL/GenBank/DDBJ whole genome shotgun (WGS) entry which is preliminary data.</text>
</comment>
<protein>
    <recommendedName>
        <fullName evidence="4">RING-type domain-containing protein</fullName>
    </recommendedName>
</protein>
<dbReference type="Proteomes" id="UP000663864">
    <property type="component" value="Unassembled WGS sequence"/>
</dbReference>
<dbReference type="Proteomes" id="UP000663836">
    <property type="component" value="Unassembled WGS sequence"/>
</dbReference>
<name>A0A819I5T4_9BILA</name>
<reference evidence="2" key="1">
    <citation type="submission" date="2021-02" db="EMBL/GenBank/DDBJ databases">
        <authorList>
            <person name="Nowell W R."/>
        </authorList>
    </citation>
    <scope>NUCLEOTIDE SEQUENCE</scope>
</reference>
<sequence>MAGPIVYSICRQVVITNDDKRNFIQYMCGHCIHRVCFYRWNEYNYRICHKCKLISWVIYDGSSEPKCMCKACRTSRWPYIRSLSCSLYSIITGSNELHMEDVRSYENGIIYDFGDDHNVFLIYCSNICSSGGEYGLFVHNEVKRGLLDKRRHSSGFDNPPEMYFMNIASTQLRSYYHRGHIFNEHN</sequence>
<evidence type="ECO:0000313" key="2">
    <source>
        <dbReference type="EMBL" id="CAF3908209.1"/>
    </source>
</evidence>